<evidence type="ECO:0000313" key="1">
    <source>
        <dbReference type="EMBL" id="OAA60683.1"/>
    </source>
</evidence>
<protein>
    <recommendedName>
        <fullName evidence="3">Effector 5</fullName>
    </recommendedName>
</protein>
<sequence length="195" mass="20197">MLDNMDAAAAAAAFGCGKLQPHLDKADCEHTARIGMAGQGINSLRPNGKAWIGSGGPNTFKFTNRATTHPSPVPVTLVLWAWDHDRDYQAIVVVLVADGVVSGFAALNNHATVLSGAGLVYNTWGEFNTEGAGTVDVSREVNARGNAMSIRASNGCESNMGKCVFVCKNGGVGHCGDAGSYHLTNCGPANRAAHG</sequence>
<dbReference type="GeneID" id="30022014"/>
<comment type="caution">
    <text evidence="1">The sequence shown here is derived from an EMBL/GenBank/DDBJ whole genome shotgun (WGS) entry which is preliminary data.</text>
</comment>
<dbReference type="RefSeq" id="XP_018703354.1">
    <property type="nucleotide sequence ID" value="XM_018849327.1"/>
</dbReference>
<keyword evidence="2" id="KW-1185">Reference proteome</keyword>
<proteinExistence type="predicted"/>
<reference evidence="1 2" key="1">
    <citation type="journal article" date="2016" name="Genome Biol. Evol.">
        <title>Divergent and convergent evolution of fungal pathogenicity.</title>
        <authorList>
            <person name="Shang Y."/>
            <person name="Xiao G."/>
            <person name="Zheng P."/>
            <person name="Cen K."/>
            <person name="Zhan S."/>
            <person name="Wang C."/>
        </authorList>
    </citation>
    <scope>NUCLEOTIDE SEQUENCE [LARGE SCALE GENOMIC DNA]</scope>
    <source>
        <strain evidence="1 2">ARSEF 2679</strain>
    </source>
</reference>
<dbReference type="Proteomes" id="UP000076744">
    <property type="component" value="Unassembled WGS sequence"/>
</dbReference>
<name>A0A167TK47_CORFA</name>
<dbReference type="STRING" id="1081104.A0A167TK47"/>
<evidence type="ECO:0000313" key="2">
    <source>
        <dbReference type="Proteomes" id="UP000076744"/>
    </source>
</evidence>
<gene>
    <name evidence="1" type="ORF">ISF_05722</name>
</gene>
<dbReference type="EMBL" id="AZHB01000014">
    <property type="protein sequence ID" value="OAA60683.1"/>
    <property type="molecule type" value="Genomic_DNA"/>
</dbReference>
<dbReference type="AlphaFoldDB" id="A0A167TK47"/>
<dbReference type="OrthoDB" id="5320938at2759"/>
<accession>A0A167TK47</accession>
<organism evidence="1 2">
    <name type="scientific">Cordyceps fumosorosea (strain ARSEF 2679)</name>
    <name type="common">Isaria fumosorosea</name>
    <dbReference type="NCBI Taxonomy" id="1081104"/>
    <lineage>
        <taxon>Eukaryota</taxon>
        <taxon>Fungi</taxon>
        <taxon>Dikarya</taxon>
        <taxon>Ascomycota</taxon>
        <taxon>Pezizomycotina</taxon>
        <taxon>Sordariomycetes</taxon>
        <taxon>Hypocreomycetidae</taxon>
        <taxon>Hypocreales</taxon>
        <taxon>Cordycipitaceae</taxon>
        <taxon>Cordyceps</taxon>
    </lineage>
</organism>
<evidence type="ECO:0008006" key="3">
    <source>
        <dbReference type="Google" id="ProtNLM"/>
    </source>
</evidence>